<keyword evidence="2" id="KW-1003">Cell membrane</keyword>
<dbReference type="Proteomes" id="UP000184516">
    <property type="component" value="Unassembled WGS sequence"/>
</dbReference>
<evidence type="ECO:0000256" key="4">
    <source>
        <dbReference type="ARBA" id="ARBA00022989"/>
    </source>
</evidence>
<feature type="transmembrane region" description="Helical" evidence="6">
    <location>
        <begin position="711"/>
        <end position="735"/>
    </location>
</feature>
<dbReference type="SUPFAM" id="SSF69593">
    <property type="entry name" value="Glycerol-3-phosphate (1)-acyltransferase"/>
    <property type="match status" value="1"/>
</dbReference>
<feature type="transmembrane region" description="Helical" evidence="6">
    <location>
        <begin position="821"/>
        <end position="846"/>
    </location>
</feature>
<dbReference type="PANTHER" id="PTHR33406:SF13">
    <property type="entry name" value="MEMBRANE PROTEIN YDFJ"/>
    <property type="match status" value="1"/>
</dbReference>
<dbReference type="Pfam" id="PF01553">
    <property type="entry name" value="Acyltransferase"/>
    <property type="match status" value="1"/>
</dbReference>
<evidence type="ECO:0000256" key="1">
    <source>
        <dbReference type="ARBA" id="ARBA00004651"/>
    </source>
</evidence>
<comment type="subcellular location">
    <subcellularLocation>
        <location evidence="1">Cell membrane</location>
        <topology evidence="1">Multi-pass membrane protein</topology>
    </subcellularLocation>
</comment>
<feature type="transmembrane region" description="Helical" evidence="6">
    <location>
        <begin position="437"/>
        <end position="458"/>
    </location>
</feature>
<dbReference type="GO" id="GO:0005886">
    <property type="term" value="C:plasma membrane"/>
    <property type="evidence" value="ECO:0007669"/>
    <property type="project" value="UniProtKB-SubCell"/>
</dbReference>
<dbReference type="OrthoDB" id="9803035at2"/>
<evidence type="ECO:0000256" key="5">
    <source>
        <dbReference type="ARBA" id="ARBA00023136"/>
    </source>
</evidence>
<dbReference type="RefSeq" id="WP_073371495.1">
    <property type="nucleotide sequence ID" value="NZ_FQWB01000007.1"/>
</dbReference>
<dbReference type="SMART" id="SM00563">
    <property type="entry name" value="PlsC"/>
    <property type="match status" value="1"/>
</dbReference>
<feature type="transmembrane region" description="Helical" evidence="6">
    <location>
        <begin position="683"/>
        <end position="705"/>
    </location>
</feature>
<feature type="transmembrane region" description="Helical" evidence="6">
    <location>
        <begin position="747"/>
        <end position="769"/>
    </location>
</feature>
<dbReference type="AlphaFoldDB" id="A0A1M5MXH7"/>
<evidence type="ECO:0000313" key="8">
    <source>
        <dbReference type="EMBL" id="SHG81609.1"/>
    </source>
</evidence>
<dbReference type="Gene3D" id="1.20.1640.10">
    <property type="entry name" value="Multidrug efflux transporter AcrB transmembrane domain"/>
    <property type="match status" value="2"/>
</dbReference>
<dbReference type="STRING" id="468056.SAMN05443549_10724"/>
<gene>
    <name evidence="8" type="ORF">SAMN05443549_10724</name>
</gene>
<evidence type="ECO:0000256" key="2">
    <source>
        <dbReference type="ARBA" id="ARBA00022475"/>
    </source>
</evidence>
<evidence type="ECO:0000259" key="7">
    <source>
        <dbReference type="SMART" id="SM00563"/>
    </source>
</evidence>
<evidence type="ECO:0000256" key="6">
    <source>
        <dbReference type="SAM" id="Phobius"/>
    </source>
</evidence>
<reference evidence="9" key="1">
    <citation type="submission" date="2016-11" db="EMBL/GenBank/DDBJ databases">
        <authorList>
            <person name="Varghese N."/>
            <person name="Submissions S."/>
        </authorList>
    </citation>
    <scope>NUCLEOTIDE SEQUENCE [LARGE SCALE GENOMIC DNA]</scope>
    <source>
        <strain evidence="9">DSM 19978</strain>
    </source>
</reference>
<name>A0A1M5MXH7_9FLAO</name>
<dbReference type="EMBL" id="FQWB01000007">
    <property type="protein sequence ID" value="SHG81609.1"/>
    <property type="molecule type" value="Genomic_DNA"/>
</dbReference>
<organism evidence="8 9">
    <name type="scientific">Flavobacterium fluvii</name>
    <dbReference type="NCBI Taxonomy" id="468056"/>
    <lineage>
        <taxon>Bacteria</taxon>
        <taxon>Pseudomonadati</taxon>
        <taxon>Bacteroidota</taxon>
        <taxon>Flavobacteriia</taxon>
        <taxon>Flavobacteriales</taxon>
        <taxon>Flavobacteriaceae</taxon>
        <taxon>Flavobacterium</taxon>
    </lineage>
</organism>
<feature type="transmembrane region" description="Helical" evidence="6">
    <location>
        <begin position="775"/>
        <end position="800"/>
    </location>
</feature>
<feature type="transmembrane region" description="Helical" evidence="6">
    <location>
        <begin position="295"/>
        <end position="315"/>
    </location>
</feature>
<feature type="transmembrane region" description="Helical" evidence="6">
    <location>
        <begin position="387"/>
        <end position="410"/>
    </location>
</feature>
<dbReference type="Pfam" id="PF03176">
    <property type="entry name" value="MMPL"/>
    <property type="match status" value="1"/>
</dbReference>
<dbReference type="SUPFAM" id="SSF82866">
    <property type="entry name" value="Multidrug efflux transporter AcrB transmembrane domain"/>
    <property type="match status" value="2"/>
</dbReference>
<evidence type="ECO:0000256" key="3">
    <source>
        <dbReference type="ARBA" id="ARBA00022692"/>
    </source>
</evidence>
<feature type="transmembrane region" description="Helical" evidence="6">
    <location>
        <begin position="362"/>
        <end position="381"/>
    </location>
</feature>
<proteinExistence type="predicted"/>
<feature type="transmembrane region" description="Helical" evidence="6">
    <location>
        <begin position="321"/>
        <end position="342"/>
    </location>
</feature>
<keyword evidence="5 6" id="KW-0472">Membrane</keyword>
<feature type="domain" description="Phospholipid/glycerol acyltransferase" evidence="7">
    <location>
        <begin position="894"/>
        <end position="1003"/>
    </location>
</feature>
<dbReference type="InterPro" id="IPR004869">
    <property type="entry name" value="MMPL_dom"/>
</dbReference>
<sequence>MHHYFFAIHSFVNRRKFLSVALFIGMLFIFLFFASKIKFSEDITKLIPTNDKSDVTAKVLNQLNFADKITVTIHLEKDGTTEDLAEYAQVFLDSISKECKPYITSIQGKIDEENIQETMDFVHNNLPLFLDEKDYETIQGKLQKDSIAAVVAGNYKTIISPTGIVTKDFILNDPLGISFIGLKKLQQLNIGDDFQLENGFVMTKDKKKLLLFITPNLPSSETEKNTFFVAKLNSIKDHLNQQFKTKAEANYFGSTLIAVANANQIKSDIVMTTSVAMIALMLILILFYRNIYIPLIVFLPTVFGGLFAIALLYFIKGTISAISLGIGSILLGITIDYSLHILTHYKHNSDVKTLYKDITMPLIMSSTTTAVAFLCLLFVKSEALKDLGIFAAIIVVASAVFSLLFVPHLYNPKTEDGAHKKNIIDNVSDFSFHKNKFLIGSCIIIMIVCFFTSNKVVFNNDLSQLNFVPKEIRAAEKELEESSNITSKSIYLASYGNSLEEVLQNNSQLFSSLSKQKENQKILSYSSIGGIVISEKEQQKRIDKWNSFWNENKKTVLTSNLVSEGSKFGFKPSTYHLFFEHLKTKFQPLTFEEYGQLKALQLQEFVTEKKGFFTISTLVKVANEQRDTFVKSMSSQAKLKVIDRQQMNETFLGQLKTEFNTLVNYSFIAVILILFFFFRRIELVIISCIPIVITGVVTAGIMGIFNIQLNIFSVIVCTLIFGHGVDFSIFMTSALQKEYTNGKNEIAIYRTSIILAAITTILGIGALIFAKHPALISISSVSLIGVFAALIITFIFYPILFKLFLSNRPKNGKAPFEIKRLLHSILSFTYYGLGGFLLSIISVGLMKIIPVSRKRKEMAFHFLMSKFMQSVLMSYPSIKRKIINVQKETFEKPAVIIANHTSFLDILAVGMLSPKIIFLVSDWVYNSPIFGAGVRLAGFYPVSNGIDNGVEHLKAKVDQGFSLMVFPEGTRSSDNSIKRFHKGAFYLAEQLQLDIVPVVIHGYSEVLPKGDFVINGGRTTVEILDRIPVNDAAFGKEYSERTKKMSAFFKAHFKKMREELEGPSYFKKMILNSFDYKEPEVVRDVKRDFDQHLELYHELVSVISPKAKILHLSNDYGQLDVLLSLQESQRKIDSFIADEEKRAVAKTNYIVRKRTIHYLENRKNFEKKNYEVVLISDDKQEVGIEISELANTVILVNSSNLKEVIASLGFDIEIESENLIVLKKKRP</sequence>
<keyword evidence="9" id="KW-1185">Reference proteome</keyword>
<protein>
    <recommendedName>
        <fullName evidence="7">Phospholipid/glycerol acyltransferase domain-containing protein</fullName>
    </recommendedName>
</protein>
<feature type="transmembrane region" description="Helical" evidence="6">
    <location>
        <begin position="662"/>
        <end position="678"/>
    </location>
</feature>
<keyword evidence="4 6" id="KW-1133">Transmembrane helix</keyword>
<keyword evidence="3 6" id="KW-0812">Transmembrane</keyword>
<dbReference type="CDD" id="cd07989">
    <property type="entry name" value="LPLAT_AGPAT-like"/>
    <property type="match status" value="1"/>
</dbReference>
<dbReference type="PANTHER" id="PTHR33406">
    <property type="entry name" value="MEMBRANE PROTEIN MJ1562-RELATED"/>
    <property type="match status" value="1"/>
</dbReference>
<dbReference type="InterPro" id="IPR002123">
    <property type="entry name" value="Plipid/glycerol_acylTrfase"/>
</dbReference>
<feature type="transmembrane region" description="Helical" evidence="6">
    <location>
        <begin position="269"/>
        <end position="288"/>
    </location>
</feature>
<dbReference type="InterPro" id="IPR050545">
    <property type="entry name" value="Mycobact_MmpL"/>
</dbReference>
<dbReference type="GO" id="GO:0016746">
    <property type="term" value="F:acyltransferase activity"/>
    <property type="evidence" value="ECO:0007669"/>
    <property type="project" value="InterPro"/>
</dbReference>
<accession>A0A1M5MXH7</accession>
<feature type="transmembrane region" description="Helical" evidence="6">
    <location>
        <begin position="17"/>
        <end position="35"/>
    </location>
</feature>
<evidence type="ECO:0000313" key="9">
    <source>
        <dbReference type="Proteomes" id="UP000184516"/>
    </source>
</evidence>